<dbReference type="Gene3D" id="3.60.21.10">
    <property type="match status" value="1"/>
</dbReference>
<comment type="function">
    <text evidence="7">SbcCD cleaves DNA hairpin structures. These structures can inhibit DNA replication and are intermediates in certain DNA recombination reactions. The complex acts as a 3'-&gt;5' double strand exonuclease that can open hairpins. It also has a 5' single-strand endonuclease activity.</text>
</comment>
<dbReference type="GO" id="GO:0006310">
    <property type="term" value="P:DNA recombination"/>
    <property type="evidence" value="ECO:0007669"/>
    <property type="project" value="UniProtKB-KW"/>
</dbReference>
<protein>
    <recommendedName>
        <fullName evidence="3 7">Nuclease SbcCD subunit D</fullName>
    </recommendedName>
</protein>
<name>A0A6N9YL26_9ACTN</name>
<keyword evidence="7" id="KW-0235">DNA replication</keyword>
<keyword evidence="4 7" id="KW-0540">Nuclease</keyword>
<evidence type="ECO:0000256" key="5">
    <source>
        <dbReference type="ARBA" id="ARBA00022801"/>
    </source>
</evidence>
<dbReference type="Pfam" id="PF00149">
    <property type="entry name" value="Metallophos"/>
    <property type="match status" value="1"/>
</dbReference>
<dbReference type="InterPro" id="IPR050535">
    <property type="entry name" value="DNA_Repair-Maintenance_Comp"/>
</dbReference>
<evidence type="ECO:0000259" key="8">
    <source>
        <dbReference type="Pfam" id="PF00149"/>
    </source>
</evidence>
<dbReference type="AlphaFoldDB" id="A0A6N9YL26"/>
<dbReference type="InterPro" id="IPR026843">
    <property type="entry name" value="SbcD_C"/>
</dbReference>
<dbReference type="GO" id="GO:0004519">
    <property type="term" value="F:endonuclease activity"/>
    <property type="evidence" value="ECO:0007669"/>
    <property type="project" value="UniProtKB-KW"/>
</dbReference>
<dbReference type="InterPro" id="IPR029052">
    <property type="entry name" value="Metallo-depent_PP-like"/>
</dbReference>
<dbReference type="PANTHER" id="PTHR30337:SF0">
    <property type="entry name" value="NUCLEASE SBCCD SUBUNIT D"/>
    <property type="match status" value="1"/>
</dbReference>
<accession>A0A6N9YL26</accession>
<keyword evidence="7" id="KW-0255">Endonuclease</keyword>
<dbReference type="EMBL" id="JAAGOB010000004">
    <property type="protein sequence ID" value="NED95579.1"/>
    <property type="molecule type" value="Genomic_DNA"/>
</dbReference>
<evidence type="ECO:0000313" key="10">
    <source>
        <dbReference type="EMBL" id="NED95579.1"/>
    </source>
</evidence>
<feature type="domain" description="Calcineurin-like phosphoesterase" evidence="8">
    <location>
        <begin position="1"/>
        <end position="227"/>
    </location>
</feature>
<comment type="similarity">
    <text evidence="1 7">Belongs to the SbcD family.</text>
</comment>
<dbReference type="PANTHER" id="PTHR30337">
    <property type="entry name" value="COMPONENT OF ATP-DEPENDENT DSDNA EXONUCLEASE"/>
    <property type="match status" value="1"/>
</dbReference>
<evidence type="ECO:0000256" key="2">
    <source>
        <dbReference type="ARBA" id="ARBA00011322"/>
    </source>
</evidence>
<proteinExistence type="inferred from homology"/>
<evidence type="ECO:0000313" key="11">
    <source>
        <dbReference type="Proteomes" id="UP000469185"/>
    </source>
</evidence>
<evidence type="ECO:0000259" key="9">
    <source>
        <dbReference type="Pfam" id="PF12320"/>
    </source>
</evidence>
<dbReference type="Pfam" id="PF12320">
    <property type="entry name" value="SbcD_C"/>
    <property type="match status" value="1"/>
</dbReference>
<dbReference type="CDD" id="cd00840">
    <property type="entry name" value="MPP_Mre11_N"/>
    <property type="match status" value="1"/>
</dbReference>
<keyword evidence="11" id="KW-1185">Reference proteome</keyword>
<feature type="domain" description="Nuclease SbcCD subunit D C-terminal" evidence="9">
    <location>
        <begin position="282"/>
        <end position="369"/>
    </location>
</feature>
<evidence type="ECO:0000256" key="4">
    <source>
        <dbReference type="ARBA" id="ARBA00022722"/>
    </source>
</evidence>
<dbReference type="InterPro" id="IPR004593">
    <property type="entry name" value="SbcD"/>
</dbReference>
<keyword evidence="6 7" id="KW-0269">Exonuclease</keyword>
<organism evidence="10 11">
    <name type="scientific">Phytoactinopolyspora alkaliphila</name>
    <dbReference type="NCBI Taxonomy" id="1783498"/>
    <lineage>
        <taxon>Bacteria</taxon>
        <taxon>Bacillati</taxon>
        <taxon>Actinomycetota</taxon>
        <taxon>Actinomycetes</taxon>
        <taxon>Jiangellales</taxon>
        <taxon>Jiangellaceae</taxon>
        <taxon>Phytoactinopolyspora</taxon>
    </lineage>
</organism>
<evidence type="ECO:0000256" key="6">
    <source>
        <dbReference type="ARBA" id="ARBA00022839"/>
    </source>
</evidence>
<dbReference type="NCBIfam" id="TIGR00619">
    <property type="entry name" value="sbcd"/>
    <property type="match status" value="1"/>
</dbReference>
<evidence type="ECO:0000256" key="3">
    <source>
        <dbReference type="ARBA" id="ARBA00013365"/>
    </source>
</evidence>
<dbReference type="RefSeq" id="WP_163818338.1">
    <property type="nucleotide sequence ID" value="NZ_JAAGOB010000004.1"/>
</dbReference>
<comment type="subunit">
    <text evidence="2 7">Heterodimer of SbcC and SbcD.</text>
</comment>
<dbReference type="SUPFAM" id="SSF56300">
    <property type="entry name" value="Metallo-dependent phosphatases"/>
    <property type="match status" value="1"/>
</dbReference>
<evidence type="ECO:0000256" key="1">
    <source>
        <dbReference type="ARBA" id="ARBA00010555"/>
    </source>
</evidence>
<gene>
    <name evidence="7" type="primary">sbcD</name>
    <name evidence="10" type="ORF">G1H11_09660</name>
</gene>
<dbReference type="GO" id="GO:0008408">
    <property type="term" value="F:3'-5' exonuclease activity"/>
    <property type="evidence" value="ECO:0007669"/>
    <property type="project" value="InterPro"/>
</dbReference>
<comment type="caution">
    <text evidence="10">The sequence shown here is derived from an EMBL/GenBank/DDBJ whole genome shotgun (WGS) entry which is preliminary data.</text>
</comment>
<evidence type="ECO:0000256" key="7">
    <source>
        <dbReference type="RuleBase" id="RU363069"/>
    </source>
</evidence>
<keyword evidence="5 7" id="KW-0378">Hydrolase</keyword>
<dbReference type="Proteomes" id="UP000469185">
    <property type="component" value="Unassembled WGS sequence"/>
</dbReference>
<sequence>MRLLHTSDWHLGRSLHGIDLLEHQAAALDHIVEVAAEERVDAVLVAGDIFDRAIPPVESVRLLEDTLRRLTEHATVIVTSGNHDSAIRLGYGSTLFPHNLLVSTGVAGVGTAVELADQHGPVLVYPFPYLDPDGCRHELSDGDELIARSHESVCTAAMRRVADDRERRRSHTPEVTARTVVMAHAFVVGGLALETSESERDIRVGGVDSVPSAVFNGIDYVALGHLHGAQEPRTKDQRTRLRYSGSPLRFSFSEATQEKSVTMVEMGAGGVADLFAVPVPQPRPMARISGSFDEILTSRRFDQDEDSWVQITVTDPGRPPQMRERAAQRFAHLLEIRHAPEGQTPAHSDRLANPRAIDPLDVARDFVQHVSGTGISDAELACFQEAHDAVLAAERSE</sequence>
<dbReference type="InterPro" id="IPR041796">
    <property type="entry name" value="Mre11_N"/>
</dbReference>
<keyword evidence="7" id="KW-0233">DNA recombination</keyword>
<dbReference type="InterPro" id="IPR004843">
    <property type="entry name" value="Calcineurin-like_PHP"/>
</dbReference>
<dbReference type="GO" id="GO:0006260">
    <property type="term" value="P:DNA replication"/>
    <property type="evidence" value="ECO:0007669"/>
    <property type="project" value="UniProtKB-KW"/>
</dbReference>
<reference evidence="10 11" key="1">
    <citation type="submission" date="2020-02" db="EMBL/GenBank/DDBJ databases">
        <authorList>
            <person name="Li X.-J."/>
            <person name="Feng X.-M."/>
        </authorList>
    </citation>
    <scope>NUCLEOTIDE SEQUENCE [LARGE SCALE GENOMIC DNA]</scope>
    <source>
        <strain evidence="10 11">CGMCC 4.7225</strain>
    </source>
</reference>